<reference evidence="3 4" key="1">
    <citation type="submission" date="2024-08" db="EMBL/GenBank/DDBJ databases">
        <authorList>
            <person name="Cucini C."/>
            <person name="Frati F."/>
        </authorList>
    </citation>
    <scope>NUCLEOTIDE SEQUENCE [LARGE SCALE GENOMIC DNA]</scope>
</reference>
<feature type="domain" description="RWD" evidence="2">
    <location>
        <begin position="19"/>
        <end position="121"/>
    </location>
</feature>
<name>A0ABP1QYW6_9HEXA</name>
<dbReference type="Proteomes" id="UP001642540">
    <property type="component" value="Unassembled WGS sequence"/>
</dbReference>
<dbReference type="EMBL" id="CAXLJM020000051">
    <property type="protein sequence ID" value="CAL8115382.1"/>
    <property type="molecule type" value="Genomic_DNA"/>
</dbReference>
<dbReference type="InterPro" id="IPR006575">
    <property type="entry name" value="RWD_dom"/>
</dbReference>
<protein>
    <recommendedName>
        <fullName evidence="2">RWD domain-containing protein</fullName>
    </recommendedName>
</protein>
<dbReference type="PANTHER" id="PTHR21275:SF1">
    <property type="entry name" value="RWD DOMAIN-CONTAINING PROTEIN 4"/>
    <property type="match status" value="1"/>
</dbReference>
<evidence type="ECO:0000313" key="3">
    <source>
        <dbReference type="EMBL" id="CAL8115382.1"/>
    </source>
</evidence>
<dbReference type="PROSITE" id="PS50908">
    <property type="entry name" value="RWD"/>
    <property type="match status" value="1"/>
</dbReference>
<dbReference type="Gene3D" id="3.10.110.10">
    <property type="entry name" value="Ubiquitin Conjugating Enzyme"/>
    <property type="match status" value="1"/>
</dbReference>
<feature type="compositionally biased region" description="Low complexity" evidence="1">
    <location>
        <begin position="189"/>
        <end position="198"/>
    </location>
</feature>
<dbReference type="CDD" id="cd23817">
    <property type="entry name" value="RWD-RWDD4"/>
    <property type="match status" value="1"/>
</dbReference>
<dbReference type="PANTHER" id="PTHR21275">
    <property type="entry name" value="RWD DOMAIN-CONTAINING PROTEIN 4"/>
    <property type="match status" value="1"/>
</dbReference>
<dbReference type="InterPro" id="IPR042770">
    <property type="entry name" value="RWDD4"/>
</dbReference>
<evidence type="ECO:0000313" key="4">
    <source>
        <dbReference type="Proteomes" id="UP001642540"/>
    </source>
</evidence>
<organism evidence="3 4">
    <name type="scientific">Orchesella dallaii</name>
    <dbReference type="NCBI Taxonomy" id="48710"/>
    <lineage>
        <taxon>Eukaryota</taxon>
        <taxon>Metazoa</taxon>
        <taxon>Ecdysozoa</taxon>
        <taxon>Arthropoda</taxon>
        <taxon>Hexapoda</taxon>
        <taxon>Collembola</taxon>
        <taxon>Entomobryomorpha</taxon>
        <taxon>Entomobryoidea</taxon>
        <taxon>Orchesellidae</taxon>
        <taxon>Orchesellinae</taxon>
        <taxon>Orchesella</taxon>
    </lineage>
</organism>
<evidence type="ECO:0000259" key="2">
    <source>
        <dbReference type="PROSITE" id="PS50908"/>
    </source>
</evidence>
<feature type="region of interest" description="Disordered" evidence="1">
    <location>
        <begin position="136"/>
        <end position="207"/>
    </location>
</feature>
<dbReference type="Pfam" id="PF05773">
    <property type="entry name" value="RWD"/>
    <property type="match status" value="1"/>
</dbReference>
<feature type="compositionally biased region" description="Basic and acidic residues" evidence="1">
    <location>
        <begin position="136"/>
        <end position="183"/>
    </location>
</feature>
<dbReference type="SMART" id="SM00591">
    <property type="entry name" value="RWD"/>
    <property type="match status" value="1"/>
</dbReference>
<keyword evidence="4" id="KW-1185">Reference proteome</keyword>
<dbReference type="InterPro" id="IPR016135">
    <property type="entry name" value="UBQ-conjugating_enzyme/RWD"/>
</dbReference>
<comment type="caution">
    <text evidence="3">The sequence shown here is derived from an EMBL/GenBank/DDBJ whole genome shotgun (WGS) entry which is preliminary data.</text>
</comment>
<evidence type="ECO:0000256" key="1">
    <source>
        <dbReference type="SAM" id="MobiDB-lite"/>
    </source>
</evidence>
<dbReference type="SUPFAM" id="SSF54495">
    <property type="entry name" value="UBC-like"/>
    <property type="match status" value="1"/>
</dbReference>
<gene>
    <name evidence="3" type="ORF">ODALV1_LOCUS16832</name>
</gene>
<sequence length="207" mass="23849">MAASTDYEQFEFMRTEHSDEMEVLQSIYDGDANFKALNGSTIQYKIGEDEEPLSILVEIKWTMNYPESIPTISLDSFYNQHLSVVAKREAMHGITEEAWKNAGDQQTYTLIEWMKEHILQLIGQYVFDDVIRLDNRDNEPEPEQPKQESKKEQMTKAQKRREWNRLDRDGNRPRGHDWVDVVRHLSQTGGSSSAAGSGDTPPEVPKS</sequence>
<proteinExistence type="predicted"/>
<accession>A0ABP1QYW6</accession>